<dbReference type="EnsemblMetazoa" id="ASTEI01346-RA">
    <property type="protein sequence ID" value="ASTEI01346-PA"/>
    <property type="gene ID" value="ASTEI01346"/>
</dbReference>
<accession>A0A182XYR0</accession>
<evidence type="ECO:0000313" key="1">
    <source>
        <dbReference type="EnsemblMetazoa" id="ASTEI01346-PA"/>
    </source>
</evidence>
<reference evidence="2" key="1">
    <citation type="journal article" date="2014" name="Genome Biol.">
        <title>Genome analysis of a major urban malaria vector mosquito, Anopheles stephensi.</title>
        <authorList>
            <person name="Jiang X."/>
            <person name="Peery A."/>
            <person name="Hall A.B."/>
            <person name="Sharma A."/>
            <person name="Chen X.G."/>
            <person name="Waterhouse R.M."/>
            <person name="Komissarov A."/>
            <person name="Riehle M.M."/>
            <person name="Shouche Y."/>
            <person name="Sharakhova M.V."/>
            <person name="Lawson D."/>
            <person name="Pakpour N."/>
            <person name="Arensburger P."/>
            <person name="Davidson V.L."/>
            <person name="Eiglmeier K."/>
            <person name="Emrich S."/>
            <person name="George P."/>
            <person name="Kennedy R.C."/>
            <person name="Mane S.P."/>
            <person name="Maslen G."/>
            <person name="Oringanje C."/>
            <person name="Qi Y."/>
            <person name="Settlage R."/>
            <person name="Tojo M."/>
            <person name="Tubio J.M."/>
            <person name="Unger M.F."/>
            <person name="Wang B."/>
            <person name="Vernick K.D."/>
            <person name="Ribeiro J.M."/>
            <person name="James A.A."/>
            <person name="Michel K."/>
            <person name="Riehle M.A."/>
            <person name="Luckhart S."/>
            <person name="Sharakhov I.V."/>
            <person name="Tu Z."/>
        </authorList>
    </citation>
    <scope>NUCLEOTIDE SEQUENCE [LARGE SCALE GENOMIC DNA]</scope>
    <source>
        <strain evidence="2">Indian</strain>
    </source>
</reference>
<dbReference type="VEuPathDB" id="VectorBase:ASTEI01346"/>
<name>A0A182XYR0_ANOST</name>
<dbReference type="Proteomes" id="UP000076408">
    <property type="component" value="Unassembled WGS sequence"/>
</dbReference>
<evidence type="ECO:0000313" key="2">
    <source>
        <dbReference type="Proteomes" id="UP000076408"/>
    </source>
</evidence>
<evidence type="ECO:0008006" key="3">
    <source>
        <dbReference type="Google" id="ProtNLM"/>
    </source>
</evidence>
<keyword evidence="2" id="KW-1185">Reference proteome</keyword>
<reference evidence="1" key="2">
    <citation type="submission" date="2020-05" db="UniProtKB">
        <authorList>
            <consortium name="EnsemblMetazoa"/>
        </authorList>
    </citation>
    <scope>IDENTIFICATION</scope>
    <source>
        <strain evidence="1">Indian</strain>
    </source>
</reference>
<proteinExistence type="predicted"/>
<sequence>MARTEKCFPGGVELKIALTVAGALRVRSRPSDCADWLAGTRQRYLAGKSIA</sequence>
<organism evidence="1 2">
    <name type="scientific">Anopheles stephensi</name>
    <name type="common">Indo-Pakistan malaria mosquito</name>
    <dbReference type="NCBI Taxonomy" id="30069"/>
    <lineage>
        <taxon>Eukaryota</taxon>
        <taxon>Metazoa</taxon>
        <taxon>Ecdysozoa</taxon>
        <taxon>Arthropoda</taxon>
        <taxon>Hexapoda</taxon>
        <taxon>Insecta</taxon>
        <taxon>Pterygota</taxon>
        <taxon>Neoptera</taxon>
        <taxon>Endopterygota</taxon>
        <taxon>Diptera</taxon>
        <taxon>Nematocera</taxon>
        <taxon>Culicoidea</taxon>
        <taxon>Culicidae</taxon>
        <taxon>Anophelinae</taxon>
        <taxon>Anopheles</taxon>
    </lineage>
</organism>
<dbReference type="AlphaFoldDB" id="A0A182XYR0"/>
<protein>
    <recommendedName>
        <fullName evidence="3">Transposase</fullName>
    </recommendedName>
</protein>